<gene>
    <name evidence="2" type="ORF">GCM10025866_23460</name>
</gene>
<feature type="compositionally biased region" description="Low complexity" evidence="1">
    <location>
        <begin position="92"/>
        <end position="101"/>
    </location>
</feature>
<evidence type="ECO:0000256" key="1">
    <source>
        <dbReference type="SAM" id="MobiDB-lite"/>
    </source>
</evidence>
<feature type="region of interest" description="Disordered" evidence="1">
    <location>
        <begin position="48"/>
        <end position="101"/>
    </location>
</feature>
<feature type="compositionally biased region" description="Low complexity" evidence="1">
    <location>
        <begin position="70"/>
        <end position="80"/>
    </location>
</feature>
<evidence type="ECO:0000313" key="3">
    <source>
        <dbReference type="Proteomes" id="UP001321498"/>
    </source>
</evidence>
<proteinExistence type="predicted"/>
<sequence length="101" mass="10590">MTTVIGFMSTPDGTFGVLAEEGGAVLASGWTDSEDALLARLRPERRPASLAPGWAPAFGRRSRPTIRATSPPSIGSPSRSRAGRSARRRGLRCAGSPQAAR</sequence>
<keyword evidence="3" id="KW-1185">Reference proteome</keyword>
<evidence type="ECO:0000313" key="2">
    <source>
        <dbReference type="EMBL" id="BDZ46437.1"/>
    </source>
</evidence>
<dbReference type="Proteomes" id="UP001321498">
    <property type="component" value="Chromosome"/>
</dbReference>
<name>A0ABM8GDS9_9MICO</name>
<accession>A0ABM8GDS9</accession>
<reference evidence="3" key="1">
    <citation type="journal article" date="2019" name="Int. J. Syst. Evol. Microbiol.">
        <title>The Global Catalogue of Microorganisms (GCM) 10K type strain sequencing project: providing services to taxonomists for standard genome sequencing and annotation.</title>
        <authorList>
            <consortium name="The Broad Institute Genomics Platform"/>
            <consortium name="The Broad Institute Genome Sequencing Center for Infectious Disease"/>
            <person name="Wu L."/>
            <person name="Ma J."/>
        </authorList>
    </citation>
    <scope>NUCLEOTIDE SEQUENCE [LARGE SCALE GENOMIC DNA]</scope>
    <source>
        <strain evidence="3">NBRC 108725</strain>
    </source>
</reference>
<organism evidence="2 3">
    <name type="scientific">Naasia aerilata</name>
    <dbReference type="NCBI Taxonomy" id="1162966"/>
    <lineage>
        <taxon>Bacteria</taxon>
        <taxon>Bacillati</taxon>
        <taxon>Actinomycetota</taxon>
        <taxon>Actinomycetes</taxon>
        <taxon>Micrococcales</taxon>
        <taxon>Microbacteriaceae</taxon>
        <taxon>Naasia</taxon>
    </lineage>
</organism>
<protein>
    <submittedName>
        <fullName evidence="2">Uncharacterized protein</fullName>
    </submittedName>
</protein>
<dbReference type="EMBL" id="AP027731">
    <property type="protein sequence ID" value="BDZ46437.1"/>
    <property type="molecule type" value="Genomic_DNA"/>
</dbReference>
<feature type="compositionally biased region" description="Basic residues" evidence="1">
    <location>
        <begin position="81"/>
        <end position="91"/>
    </location>
</feature>